<accession>K0PNX3</accession>
<comment type="caution">
    <text evidence="1">The sequence shown here is derived from an EMBL/GenBank/DDBJ whole genome shotgun (WGS) entry which is preliminary data.</text>
</comment>
<proteinExistence type="predicted"/>
<gene>
    <name evidence="1" type="ORF">BN77_p10922</name>
</gene>
<name>K0PNX3_9HYPH</name>
<dbReference type="HOGENOM" id="CLU_2737297_0_0_5"/>
<organism evidence="1 2">
    <name type="scientific">Rhizobium mesoamericanum STM3625</name>
    <dbReference type="NCBI Taxonomy" id="1211777"/>
    <lineage>
        <taxon>Bacteria</taxon>
        <taxon>Pseudomonadati</taxon>
        <taxon>Pseudomonadota</taxon>
        <taxon>Alphaproteobacteria</taxon>
        <taxon>Hyphomicrobiales</taxon>
        <taxon>Rhizobiaceae</taxon>
        <taxon>Rhizobium/Agrobacterium group</taxon>
        <taxon>Rhizobium</taxon>
    </lineage>
</organism>
<sequence>MVLSGEVARNVIDPARWYRASQQQGSLPFQVASSGHIDDYFRPEQASGLLAKIGRSNLRKLNEYGEREWAG</sequence>
<dbReference type="EMBL" id="CANI01000037">
    <property type="protein sequence ID" value="CCM78266.1"/>
    <property type="molecule type" value="Genomic_DNA"/>
</dbReference>
<evidence type="ECO:0000313" key="2">
    <source>
        <dbReference type="Proteomes" id="UP000009319"/>
    </source>
</evidence>
<evidence type="ECO:0000313" key="1">
    <source>
        <dbReference type="EMBL" id="CCM78266.1"/>
    </source>
</evidence>
<dbReference type="AlphaFoldDB" id="K0PNX3"/>
<protein>
    <submittedName>
        <fullName evidence="1">Uncharacterized protein</fullName>
    </submittedName>
</protein>
<dbReference type="Proteomes" id="UP000009319">
    <property type="component" value="Unassembled WGS sequence"/>
</dbReference>
<reference evidence="1 2" key="1">
    <citation type="journal article" date="2013" name="Genome Announc.">
        <title>Draft Genome Sequence of Rhizobium mesoamericanum STM3625, a Nitrogen-Fixing Symbiont of Mimosa pudica Isolated in French Guiana (South America).</title>
        <authorList>
            <person name="Moulin L."/>
            <person name="Mornico D."/>
            <person name="Melkonian R."/>
            <person name="Klonowska A."/>
        </authorList>
    </citation>
    <scope>NUCLEOTIDE SEQUENCE [LARGE SCALE GENOMIC DNA]</scope>
    <source>
        <strain evidence="1 2">STM3625</strain>
    </source>
</reference>
<keyword evidence="2" id="KW-1185">Reference proteome</keyword>